<organism evidence="9 10">
    <name type="scientific">Cadophora malorum</name>
    <dbReference type="NCBI Taxonomy" id="108018"/>
    <lineage>
        <taxon>Eukaryota</taxon>
        <taxon>Fungi</taxon>
        <taxon>Dikarya</taxon>
        <taxon>Ascomycota</taxon>
        <taxon>Pezizomycotina</taxon>
        <taxon>Leotiomycetes</taxon>
        <taxon>Helotiales</taxon>
        <taxon>Ploettnerulaceae</taxon>
        <taxon>Cadophora</taxon>
    </lineage>
</organism>
<feature type="transmembrane region" description="Helical" evidence="7">
    <location>
        <begin position="15"/>
        <end position="38"/>
    </location>
</feature>
<comment type="similarity">
    <text evidence="5">Belongs to the SAT4 family.</text>
</comment>
<reference evidence="9" key="1">
    <citation type="submission" date="2021-02" db="EMBL/GenBank/DDBJ databases">
        <title>Genome sequence Cadophora malorum strain M34.</title>
        <authorList>
            <person name="Stefanovic E."/>
            <person name="Vu D."/>
            <person name="Scully C."/>
            <person name="Dijksterhuis J."/>
            <person name="Roader J."/>
            <person name="Houbraken J."/>
        </authorList>
    </citation>
    <scope>NUCLEOTIDE SEQUENCE</scope>
    <source>
        <strain evidence="9">M34</strain>
    </source>
</reference>
<protein>
    <recommendedName>
        <fullName evidence="8">Rhodopsin domain-containing protein</fullName>
    </recommendedName>
</protein>
<keyword evidence="3 7" id="KW-1133">Transmembrane helix</keyword>
<dbReference type="GO" id="GO:0016020">
    <property type="term" value="C:membrane"/>
    <property type="evidence" value="ECO:0007669"/>
    <property type="project" value="UniProtKB-SubCell"/>
</dbReference>
<sequence>MVSSNDFPLGTPNRLGMRVGCYVLFALATIAVLIRLYFRTIVARKLGLDDVLITFSWLAETVHIVAVKLQFENGVGWHVSDLQALPNASTILSRMILWPWITQALYYFGLGCIKANLHRRVLWGTFAFTLAQGLISTIVVAAFLCSPLEQVWTNPKAIGGPTCINILTSNYFNAAFFIISDVFLALAPLAIIRNLQMNAGRKRALGIMFSLGILAIGGTIARQITNAVAITNVDDFTWHWAPTALSSILESSLGIIFVCVPALAPLFQTWVSGSSACKYSDTSNLPPHRPETFGKLGNKLRLRPEDDSILCVTQVTAADMEDRDAGEGYEMDIVEQYPSDAGSERRIIHPSVLNHSDDKRESRTSRKSVRRNGVRVDVEYHVDRSER</sequence>
<dbReference type="InterPro" id="IPR052337">
    <property type="entry name" value="SAT4-like"/>
</dbReference>
<comment type="subcellular location">
    <subcellularLocation>
        <location evidence="1">Membrane</location>
        <topology evidence="1">Multi-pass membrane protein</topology>
    </subcellularLocation>
</comment>
<dbReference type="OrthoDB" id="3514788at2759"/>
<evidence type="ECO:0000256" key="3">
    <source>
        <dbReference type="ARBA" id="ARBA00022989"/>
    </source>
</evidence>
<name>A0A8H7TGR4_9HELO</name>
<keyword evidence="2 7" id="KW-0812">Transmembrane</keyword>
<evidence type="ECO:0000313" key="10">
    <source>
        <dbReference type="Proteomes" id="UP000664132"/>
    </source>
</evidence>
<dbReference type="EMBL" id="JAFJYH010000124">
    <property type="protein sequence ID" value="KAG4418611.1"/>
    <property type="molecule type" value="Genomic_DNA"/>
</dbReference>
<evidence type="ECO:0000259" key="8">
    <source>
        <dbReference type="Pfam" id="PF20684"/>
    </source>
</evidence>
<feature type="region of interest" description="Disordered" evidence="6">
    <location>
        <begin position="340"/>
        <end position="374"/>
    </location>
</feature>
<gene>
    <name evidence="9" type="ORF">IFR04_008236</name>
</gene>
<dbReference type="Pfam" id="PF20684">
    <property type="entry name" value="Fung_rhodopsin"/>
    <property type="match status" value="1"/>
</dbReference>
<feature type="transmembrane region" description="Helical" evidence="7">
    <location>
        <begin position="121"/>
        <end position="144"/>
    </location>
</feature>
<evidence type="ECO:0000256" key="5">
    <source>
        <dbReference type="ARBA" id="ARBA00038359"/>
    </source>
</evidence>
<dbReference type="Proteomes" id="UP000664132">
    <property type="component" value="Unassembled WGS sequence"/>
</dbReference>
<proteinExistence type="inferred from homology"/>
<evidence type="ECO:0000256" key="1">
    <source>
        <dbReference type="ARBA" id="ARBA00004141"/>
    </source>
</evidence>
<dbReference type="PANTHER" id="PTHR33048:SF47">
    <property type="entry name" value="INTEGRAL MEMBRANE PROTEIN-RELATED"/>
    <property type="match status" value="1"/>
</dbReference>
<dbReference type="AlphaFoldDB" id="A0A8H7TGR4"/>
<feature type="compositionally biased region" description="Basic and acidic residues" evidence="6">
    <location>
        <begin position="355"/>
        <end position="364"/>
    </location>
</feature>
<dbReference type="InterPro" id="IPR049326">
    <property type="entry name" value="Rhodopsin_dom_fungi"/>
</dbReference>
<comment type="caution">
    <text evidence="9">The sequence shown here is derived from an EMBL/GenBank/DDBJ whole genome shotgun (WGS) entry which is preliminary data.</text>
</comment>
<evidence type="ECO:0000256" key="4">
    <source>
        <dbReference type="ARBA" id="ARBA00023136"/>
    </source>
</evidence>
<evidence type="ECO:0000256" key="2">
    <source>
        <dbReference type="ARBA" id="ARBA00022692"/>
    </source>
</evidence>
<feature type="domain" description="Rhodopsin" evidence="8">
    <location>
        <begin position="34"/>
        <end position="268"/>
    </location>
</feature>
<accession>A0A8H7TGR4</accession>
<feature type="transmembrane region" description="Helical" evidence="7">
    <location>
        <begin position="171"/>
        <end position="192"/>
    </location>
</feature>
<evidence type="ECO:0000313" key="9">
    <source>
        <dbReference type="EMBL" id="KAG4418611.1"/>
    </source>
</evidence>
<dbReference type="PANTHER" id="PTHR33048">
    <property type="entry name" value="PTH11-LIKE INTEGRAL MEMBRANE PROTEIN (AFU_ORTHOLOGUE AFUA_5G11245)"/>
    <property type="match status" value="1"/>
</dbReference>
<keyword evidence="4 7" id="KW-0472">Membrane</keyword>
<keyword evidence="10" id="KW-1185">Reference proteome</keyword>
<evidence type="ECO:0000256" key="6">
    <source>
        <dbReference type="SAM" id="MobiDB-lite"/>
    </source>
</evidence>
<evidence type="ECO:0000256" key="7">
    <source>
        <dbReference type="SAM" id="Phobius"/>
    </source>
</evidence>
<feature type="transmembrane region" description="Helical" evidence="7">
    <location>
        <begin position="244"/>
        <end position="264"/>
    </location>
</feature>
<feature type="transmembrane region" description="Helical" evidence="7">
    <location>
        <begin position="204"/>
        <end position="224"/>
    </location>
</feature>